<evidence type="ECO:0000313" key="3">
    <source>
        <dbReference type="Proteomes" id="UP001565435"/>
    </source>
</evidence>
<keyword evidence="3" id="KW-1185">Reference proteome</keyword>
<feature type="domain" description="Epoxide hydrolase N-terminal" evidence="1">
    <location>
        <begin position="7"/>
        <end position="58"/>
    </location>
</feature>
<dbReference type="InterPro" id="IPR010497">
    <property type="entry name" value="Epoxide_hydro_N"/>
</dbReference>
<accession>A0ABV4ENI7</accession>
<evidence type="ECO:0000313" key="2">
    <source>
        <dbReference type="EMBL" id="MEY9260080.1"/>
    </source>
</evidence>
<dbReference type="Pfam" id="PF06441">
    <property type="entry name" value="EHN"/>
    <property type="match status" value="1"/>
</dbReference>
<comment type="caution">
    <text evidence="2">The sequence shown here is derived from an EMBL/GenBank/DDBJ whole genome shotgun (WGS) entry which is preliminary data.</text>
</comment>
<dbReference type="RefSeq" id="WP_370037002.1">
    <property type="nucleotide sequence ID" value="NZ_JBGBYS010000022.1"/>
</dbReference>
<dbReference type="InterPro" id="IPR029058">
    <property type="entry name" value="AB_hydrolase_fold"/>
</dbReference>
<proteinExistence type="predicted"/>
<dbReference type="Gene3D" id="3.40.50.1820">
    <property type="entry name" value="alpha/beta hydrolase"/>
    <property type="match status" value="1"/>
</dbReference>
<evidence type="ECO:0000259" key="1">
    <source>
        <dbReference type="Pfam" id="PF06441"/>
    </source>
</evidence>
<protein>
    <recommendedName>
        <fullName evidence="1">Epoxide hydrolase N-terminal domain-containing protein</fullName>
    </recommendedName>
</protein>
<gene>
    <name evidence="2" type="ORF">ABH903_003118</name>
</gene>
<name>A0ABV4ENI7_BREEP</name>
<organism evidence="2 3">
    <name type="scientific">Brevibacterium epidermidis</name>
    <dbReference type="NCBI Taxonomy" id="1698"/>
    <lineage>
        <taxon>Bacteria</taxon>
        <taxon>Bacillati</taxon>
        <taxon>Actinomycetota</taxon>
        <taxon>Actinomycetes</taxon>
        <taxon>Micrococcales</taxon>
        <taxon>Brevibacteriaceae</taxon>
        <taxon>Brevibacterium</taxon>
    </lineage>
</organism>
<dbReference type="EMBL" id="JBGBYS010000022">
    <property type="protein sequence ID" value="MEY9260080.1"/>
    <property type="molecule type" value="Genomic_DNA"/>
</dbReference>
<dbReference type="Proteomes" id="UP001565435">
    <property type="component" value="Unassembled WGS sequence"/>
</dbReference>
<sequence length="60" mass="6883">MNMTDTVQPFPVEIAETAVEDLRSRLANVRFEHPLPVDRRSTGILSSELEGLITRWSERD</sequence>
<reference evidence="2 3" key="1">
    <citation type="submission" date="2024-07" db="EMBL/GenBank/DDBJ databases">
        <title>Mealworm larvae gut microbial communities from Newark, Delaware, USA.</title>
        <authorList>
            <person name="Blenner M."/>
        </authorList>
    </citation>
    <scope>NUCLEOTIDE SEQUENCE [LARGE SCALE GENOMIC DNA]</scope>
    <source>
        <strain evidence="2 3">UD i117</strain>
    </source>
</reference>